<evidence type="ECO:0000256" key="1">
    <source>
        <dbReference type="PROSITE-ProRule" id="PRU00023"/>
    </source>
</evidence>
<dbReference type="Pfam" id="PF12796">
    <property type="entry name" value="Ank_2"/>
    <property type="match status" value="1"/>
</dbReference>
<dbReference type="InterPro" id="IPR036869">
    <property type="entry name" value="J_dom_sf"/>
</dbReference>
<keyword evidence="5" id="KW-1185">Reference proteome</keyword>
<dbReference type="SUPFAM" id="SSF46565">
    <property type="entry name" value="Chaperone J-domain"/>
    <property type="match status" value="1"/>
</dbReference>
<dbReference type="SMART" id="SM00271">
    <property type="entry name" value="DnaJ"/>
    <property type="match status" value="1"/>
</dbReference>
<dbReference type="GO" id="GO:0044183">
    <property type="term" value="F:protein folding chaperone"/>
    <property type="evidence" value="ECO:0007669"/>
    <property type="project" value="TreeGrafter"/>
</dbReference>
<feature type="region of interest" description="Disordered" evidence="2">
    <location>
        <begin position="129"/>
        <end position="227"/>
    </location>
</feature>
<dbReference type="GO" id="GO:0005737">
    <property type="term" value="C:cytoplasm"/>
    <property type="evidence" value="ECO:0007669"/>
    <property type="project" value="TreeGrafter"/>
</dbReference>
<feature type="domain" description="J" evidence="3">
    <location>
        <begin position="9"/>
        <end position="90"/>
    </location>
</feature>
<dbReference type="EMBL" id="ML769387">
    <property type="protein sequence ID" value="KAE9409541.1"/>
    <property type="molecule type" value="Genomic_DNA"/>
</dbReference>
<dbReference type="Gene3D" id="1.25.40.20">
    <property type="entry name" value="Ankyrin repeat-containing domain"/>
    <property type="match status" value="1"/>
</dbReference>
<dbReference type="SMART" id="SM00248">
    <property type="entry name" value="ANK"/>
    <property type="match status" value="2"/>
</dbReference>
<dbReference type="Pfam" id="PF00226">
    <property type="entry name" value="DnaJ"/>
    <property type="match status" value="1"/>
</dbReference>
<feature type="compositionally biased region" description="Acidic residues" evidence="2">
    <location>
        <begin position="82"/>
        <end position="96"/>
    </location>
</feature>
<feature type="compositionally biased region" description="Basic residues" evidence="2">
    <location>
        <begin position="198"/>
        <end position="211"/>
    </location>
</feature>
<dbReference type="PRINTS" id="PR00625">
    <property type="entry name" value="JDOMAIN"/>
</dbReference>
<feature type="region of interest" description="Disordered" evidence="2">
    <location>
        <begin position="70"/>
        <end position="96"/>
    </location>
</feature>
<dbReference type="GO" id="GO:0051087">
    <property type="term" value="F:protein-folding chaperone binding"/>
    <property type="evidence" value="ECO:0007669"/>
    <property type="project" value="TreeGrafter"/>
</dbReference>
<dbReference type="PROSITE" id="PS50076">
    <property type="entry name" value="DNAJ_2"/>
    <property type="match status" value="1"/>
</dbReference>
<dbReference type="AlphaFoldDB" id="A0A6A4IFU9"/>
<organism evidence="4 5">
    <name type="scientific">Gymnopus androsaceus JB14</name>
    <dbReference type="NCBI Taxonomy" id="1447944"/>
    <lineage>
        <taxon>Eukaryota</taxon>
        <taxon>Fungi</taxon>
        <taxon>Dikarya</taxon>
        <taxon>Basidiomycota</taxon>
        <taxon>Agaricomycotina</taxon>
        <taxon>Agaricomycetes</taxon>
        <taxon>Agaricomycetidae</taxon>
        <taxon>Agaricales</taxon>
        <taxon>Marasmiineae</taxon>
        <taxon>Omphalotaceae</taxon>
        <taxon>Gymnopus</taxon>
    </lineage>
</organism>
<proteinExistence type="predicted"/>
<dbReference type="InterPro" id="IPR002110">
    <property type="entry name" value="Ankyrin_rpt"/>
</dbReference>
<dbReference type="CDD" id="cd06257">
    <property type="entry name" value="DnaJ"/>
    <property type="match status" value="1"/>
</dbReference>
<dbReference type="GO" id="GO:0005634">
    <property type="term" value="C:nucleus"/>
    <property type="evidence" value="ECO:0007669"/>
    <property type="project" value="TreeGrafter"/>
</dbReference>
<protein>
    <submittedName>
        <fullName evidence="4">DnaJ-domain-containing protein</fullName>
    </submittedName>
</protein>
<dbReference type="InterPro" id="IPR001623">
    <property type="entry name" value="DnaJ_domain"/>
</dbReference>
<dbReference type="PROSITE" id="PS50088">
    <property type="entry name" value="ANK_REPEAT"/>
    <property type="match status" value="1"/>
</dbReference>
<dbReference type="Gene3D" id="1.10.287.110">
    <property type="entry name" value="DnaJ domain"/>
    <property type="match status" value="1"/>
</dbReference>
<accession>A0A6A4IFU9</accession>
<dbReference type="PANTHER" id="PTHR43948:SF23">
    <property type="entry name" value="DNAJ DOMAIN PROTEIN (AFU_ORTHOLOGUE AFUA_1G15460)"/>
    <property type="match status" value="1"/>
</dbReference>
<feature type="region of interest" description="Disordered" evidence="2">
    <location>
        <begin position="423"/>
        <end position="471"/>
    </location>
</feature>
<feature type="compositionally biased region" description="Basic residues" evidence="2">
    <location>
        <begin position="452"/>
        <end position="471"/>
    </location>
</feature>
<feature type="repeat" description="ANK" evidence="1">
    <location>
        <begin position="275"/>
        <end position="307"/>
    </location>
</feature>
<feature type="compositionally biased region" description="Basic and acidic residues" evidence="2">
    <location>
        <begin position="144"/>
        <end position="197"/>
    </location>
</feature>
<reference evidence="4" key="1">
    <citation type="journal article" date="2019" name="Environ. Microbiol.">
        <title>Fungal ecological strategies reflected in gene transcription - a case study of two litter decomposers.</title>
        <authorList>
            <person name="Barbi F."/>
            <person name="Kohler A."/>
            <person name="Barry K."/>
            <person name="Baskaran P."/>
            <person name="Daum C."/>
            <person name="Fauchery L."/>
            <person name="Ihrmark K."/>
            <person name="Kuo A."/>
            <person name="LaButti K."/>
            <person name="Lipzen A."/>
            <person name="Morin E."/>
            <person name="Grigoriev I.V."/>
            <person name="Henrissat B."/>
            <person name="Lindahl B."/>
            <person name="Martin F."/>
        </authorList>
    </citation>
    <scope>NUCLEOTIDE SEQUENCE</scope>
    <source>
        <strain evidence="4">JB14</strain>
    </source>
</reference>
<keyword evidence="1" id="KW-0040">ANK repeat</keyword>
<evidence type="ECO:0000313" key="4">
    <source>
        <dbReference type="EMBL" id="KAE9409541.1"/>
    </source>
</evidence>
<feature type="compositionally biased region" description="Pro residues" evidence="2">
    <location>
        <begin position="441"/>
        <end position="451"/>
    </location>
</feature>
<name>A0A6A4IFU9_9AGAR</name>
<dbReference type="PANTHER" id="PTHR43948">
    <property type="entry name" value="DNAJ HOMOLOG SUBFAMILY B"/>
    <property type="match status" value="1"/>
</dbReference>
<dbReference type="GO" id="GO:0051082">
    <property type="term" value="F:unfolded protein binding"/>
    <property type="evidence" value="ECO:0007669"/>
    <property type="project" value="TreeGrafter"/>
</dbReference>
<evidence type="ECO:0000256" key="2">
    <source>
        <dbReference type="SAM" id="MobiDB-lite"/>
    </source>
</evidence>
<dbReference type="Proteomes" id="UP000799118">
    <property type="component" value="Unassembled WGS sequence"/>
</dbReference>
<sequence>MSKAASLANAYSVLGLQEGVSLEIVKNTYKQLALRTHPDKNPSPDATAEFQRVGEAYNILVKHLDTSRTPGRPSFAFSSADESSEHDYYEDEDEYDSEDEYERMMFYMYLFEQAMRDAQIRRGFGFSFSGSRGYPPHAPTPPPEPKKTPEKQAERLRRVREDQKAAEQRRKQEAINIRERKEHDRQQERLAAEERQKAKISQKKAKANAKRQKAEDAARAQREKVQNNRSTVFRAAREGNAQEVKKGIWENNVDAAGGEVVPGHEEFIVTMPEDSQETLLHIAARNGDSDLVEWLDTHSAEPEERDSQNRTAFHVAVQSGHPKVLSYFFKNHPPQESDYQQIYAAPKSKSVLSLSLESYEPEVVWMVLEQGLASSRDISDAWTWINSPSGRNSMMQCLWNASEKLDDIVGLLMSYGGFTPPPTPILPGKNSAIPQELPSSPASPSPSPPPRSKTRPQTKSRGRGRGRGRGA</sequence>
<dbReference type="InterPro" id="IPR036770">
    <property type="entry name" value="Ankyrin_rpt-contain_sf"/>
</dbReference>
<dbReference type="SUPFAM" id="SSF140860">
    <property type="entry name" value="Pseudo ankyrin repeat-like"/>
    <property type="match status" value="1"/>
</dbReference>
<gene>
    <name evidence="4" type="ORF">BT96DRAFT_872184</name>
</gene>
<feature type="compositionally biased region" description="Basic and acidic residues" evidence="2">
    <location>
        <begin position="212"/>
        <end position="226"/>
    </location>
</feature>
<evidence type="ECO:0000313" key="5">
    <source>
        <dbReference type="Proteomes" id="UP000799118"/>
    </source>
</evidence>
<dbReference type="OrthoDB" id="442087at2759"/>
<evidence type="ECO:0000259" key="3">
    <source>
        <dbReference type="PROSITE" id="PS50076"/>
    </source>
</evidence>